<evidence type="ECO:0000256" key="2">
    <source>
        <dbReference type="SAM" id="Phobius"/>
    </source>
</evidence>
<evidence type="ECO:0000313" key="4">
    <source>
        <dbReference type="WBParaSite" id="MCU_006544-RA"/>
    </source>
</evidence>
<sequence length="542" mass="59486">MTNLLVHILLCLLLPTLETGYGQVLLQIDNVSLSATDTDLQMIQPEEEQKVHEVHFNYKITANRKGHITCEVILSTEARQALVKSGPTSLSRVYLRCPQVDTKICYVDCTPACVFDDHNGCVVPQSLSTVIEECHYEQEVENGRLILEYIVDMEELDRTGDWTCEYQGVSAMRSLKLQASAKPKTTSTASIATITTSTSTQLPKPMSHIRQEPNRIIVSQSASLQQDEVEEGSPLRALSRLRPEVVLALISLTIAAIFLNIALSIRCALTKCYFDSLRHGNHDSCLGRCLCLESPSDSSTTHSTKCYHQQMFQGHVPYGLMQSSDVFPSQTLRQQPPLPQAFFAAYPDQQSEFSVLPSYRHQISPDDCGVGDSSSKLAAQPHATLSTTSSSDTGTSNQFPVSLSGTLPTYYPGKSDSIEIASVAGDVSQGQQPRIYLIKMNESLLMQAGCTESNLQQQKLRQQQQQQSRHSSTVSTTVYDDLSGGIGGGVSNYHTVAPALVRLPAGEAGIILCHRPDTVVSNTHSEVDFASRKLPPPPERQQ</sequence>
<proteinExistence type="predicted"/>
<keyword evidence="3" id="KW-0732">Signal</keyword>
<organism evidence="4">
    <name type="scientific">Mesocestoides corti</name>
    <name type="common">Flatworm</name>
    <dbReference type="NCBI Taxonomy" id="53468"/>
    <lineage>
        <taxon>Eukaryota</taxon>
        <taxon>Metazoa</taxon>
        <taxon>Spiralia</taxon>
        <taxon>Lophotrochozoa</taxon>
        <taxon>Platyhelminthes</taxon>
        <taxon>Cestoda</taxon>
        <taxon>Eucestoda</taxon>
        <taxon>Cyclophyllidea</taxon>
        <taxon>Mesocestoididae</taxon>
        <taxon>Mesocestoides</taxon>
    </lineage>
</organism>
<feature type="compositionally biased region" description="Low complexity" evidence="1">
    <location>
        <begin position="384"/>
        <end position="396"/>
    </location>
</feature>
<keyword evidence="2" id="KW-1133">Transmembrane helix</keyword>
<evidence type="ECO:0000256" key="1">
    <source>
        <dbReference type="SAM" id="MobiDB-lite"/>
    </source>
</evidence>
<dbReference type="AlphaFoldDB" id="A0A5K3FBN5"/>
<feature type="compositionally biased region" description="Low complexity" evidence="1">
    <location>
        <begin position="456"/>
        <end position="467"/>
    </location>
</feature>
<feature type="region of interest" description="Disordered" evidence="1">
    <location>
        <begin position="456"/>
        <end position="476"/>
    </location>
</feature>
<keyword evidence="2" id="KW-0472">Membrane</keyword>
<reference evidence="4" key="1">
    <citation type="submission" date="2019-11" db="UniProtKB">
        <authorList>
            <consortium name="WormBaseParasite"/>
        </authorList>
    </citation>
    <scope>IDENTIFICATION</scope>
</reference>
<feature type="region of interest" description="Disordered" evidence="1">
    <location>
        <begin position="367"/>
        <end position="397"/>
    </location>
</feature>
<name>A0A5K3FBN5_MESCO</name>
<feature type="chain" id="PRO_5024306687" evidence="3">
    <location>
        <begin position="23"/>
        <end position="542"/>
    </location>
</feature>
<accession>A0A5K3FBN5</accession>
<protein>
    <submittedName>
        <fullName evidence="4">Ig-like domain-containing protein</fullName>
    </submittedName>
</protein>
<feature type="transmembrane region" description="Helical" evidence="2">
    <location>
        <begin position="245"/>
        <end position="269"/>
    </location>
</feature>
<evidence type="ECO:0000256" key="3">
    <source>
        <dbReference type="SAM" id="SignalP"/>
    </source>
</evidence>
<dbReference type="WBParaSite" id="MCU_006544-RA">
    <property type="protein sequence ID" value="MCU_006544-RA"/>
    <property type="gene ID" value="MCU_006544"/>
</dbReference>
<keyword evidence="2" id="KW-0812">Transmembrane</keyword>
<feature type="signal peptide" evidence="3">
    <location>
        <begin position="1"/>
        <end position="22"/>
    </location>
</feature>